<evidence type="ECO:0000256" key="1">
    <source>
        <dbReference type="SAM" id="MobiDB-lite"/>
    </source>
</evidence>
<name>A0ABQ9S3T1_9PEZI</name>
<dbReference type="GeneID" id="85381736"/>
<comment type="caution">
    <text evidence="2">The sequence shown here is derived from an EMBL/GenBank/DDBJ whole genome shotgun (WGS) entry which is preliminary data.</text>
</comment>
<sequence>MTDVSSQRSSCSLPSTSRSTYIRYDFPFSCWSPLFFFFLQNTLFCVCLQEGDPFRPVSLHASKPLDVKTRRGSSPPTAHHQSPSLLSSYPAHHHTCSTVVRIGASSGAIPRARQGSMAA</sequence>
<keyword evidence="3" id="KW-1185">Reference proteome</keyword>
<feature type="region of interest" description="Disordered" evidence="1">
    <location>
        <begin position="65"/>
        <end position="90"/>
    </location>
</feature>
<accession>A0ABQ9S3T1</accession>
<dbReference type="Proteomes" id="UP001241169">
    <property type="component" value="Unassembled WGS sequence"/>
</dbReference>
<protein>
    <submittedName>
        <fullName evidence="2">Uncharacterized protein</fullName>
    </submittedName>
</protein>
<evidence type="ECO:0000313" key="2">
    <source>
        <dbReference type="EMBL" id="KAK1524637.1"/>
    </source>
</evidence>
<proteinExistence type="predicted"/>
<dbReference type="EMBL" id="MOPA01000013">
    <property type="protein sequence ID" value="KAK1524637.1"/>
    <property type="molecule type" value="Genomic_DNA"/>
</dbReference>
<reference evidence="2 3" key="1">
    <citation type="submission" date="2016-10" db="EMBL/GenBank/DDBJ databases">
        <title>The genome sequence of Colletotrichum fioriniae PJ7.</title>
        <authorList>
            <person name="Baroncelli R."/>
        </authorList>
    </citation>
    <scope>NUCLEOTIDE SEQUENCE [LARGE SCALE GENOMIC DNA]</scope>
    <source>
        <strain evidence="2 3">IMI 384185</strain>
    </source>
</reference>
<evidence type="ECO:0000313" key="3">
    <source>
        <dbReference type="Proteomes" id="UP001241169"/>
    </source>
</evidence>
<gene>
    <name evidence="2" type="ORF">CPAR01_13585</name>
</gene>
<feature type="compositionally biased region" description="Polar residues" evidence="1">
    <location>
        <begin position="72"/>
        <end position="87"/>
    </location>
</feature>
<organism evidence="2 3">
    <name type="scientific">Colletotrichum paranaense</name>
    <dbReference type="NCBI Taxonomy" id="1914294"/>
    <lineage>
        <taxon>Eukaryota</taxon>
        <taxon>Fungi</taxon>
        <taxon>Dikarya</taxon>
        <taxon>Ascomycota</taxon>
        <taxon>Pezizomycotina</taxon>
        <taxon>Sordariomycetes</taxon>
        <taxon>Hypocreomycetidae</taxon>
        <taxon>Glomerellales</taxon>
        <taxon>Glomerellaceae</taxon>
        <taxon>Colletotrichum</taxon>
        <taxon>Colletotrichum acutatum species complex</taxon>
    </lineage>
</organism>
<dbReference type="RefSeq" id="XP_060343305.1">
    <property type="nucleotide sequence ID" value="XM_060497837.1"/>
</dbReference>